<evidence type="ECO:0000256" key="4">
    <source>
        <dbReference type="ARBA" id="ARBA00022452"/>
    </source>
</evidence>
<feature type="domain" description="SLBB" evidence="17">
    <location>
        <begin position="129"/>
        <end position="205"/>
    </location>
</feature>
<keyword evidence="19" id="KW-1185">Reference proteome</keyword>
<evidence type="ECO:0000256" key="10">
    <source>
        <dbReference type="ARBA" id="ARBA00023114"/>
    </source>
</evidence>
<sequence length="236" mass="25526">MTDLVRRIALIICASTLLAACATDRSLGMAPQIEVTDLETLPTPSTESYYGLRRLDILEISVRQDESLNGTYTIDTDGNLEFPYLGSVSAAGLLPGQLADRIEGALSPRFVLDPDVIVRSTVDRHPTLSIGGQVNKPGNFPVDSTTTLMRAINTAGGTTKYAQLDDVLVFREVGSEQYIGVYNIGAIQRGNYQDPALYPNDIVMVGDSPARRRLETILQLLPALATASVLIDRATN</sequence>
<dbReference type="InterPro" id="IPR049712">
    <property type="entry name" value="Poly_export"/>
</dbReference>
<dbReference type="PROSITE" id="PS51257">
    <property type="entry name" value="PROKAR_LIPOPROTEIN"/>
    <property type="match status" value="1"/>
</dbReference>
<gene>
    <name evidence="18" type="ORF">DL238_03300</name>
</gene>
<evidence type="ECO:0000256" key="2">
    <source>
        <dbReference type="ARBA" id="ARBA00009450"/>
    </source>
</evidence>
<evidence type="ECO:0000256" key="3">
    <source>
        <dbReference type="ARBA" id="ARBA00022448"/>
    </source>
</evidence>
<evidence type="ECO:0000256" key="5">
    <source>
        <dbReference type="ARBA" id="ARBA00022597"/>
    </source>
</evidence>
<dbReference type="GO" id="GO:0009279">
    <property type="term" value="C:cell outer membrane"/>
    <property type="evidence" value="ECO:0007669"/>
    <property type="project" value="UniProtKB-SubCell"/>
</dbReference>
<evidence type="ECO:0000256" key="14">
    <source>
        <dbReference type="ARBA" id="ARBA00023288"/>
    </source>
</evidence>
<dbReference type="EMBL" id="QRBB01000001">
    <property type="protein sequence ID" value="RDS76726.1"/>
    <property type="molecule type" value="Genomic_DNA"/>
</dbReference>
<protein>
    <submittedName>
        <fullName evidence="18">Polysaccharide export protein</fullName>
    </submittedName>
</protein>
<name>A0A395LIC9_9SPHN</name>
<keyword evidence="4" id="KW-1134">Transmembrane beta strand</keyword>
<comment type="caution">
    <text evidence="18">The sequence shown here is derived from an EMBL/GenBank/DDBJ whole genome shotgun (WGS) entry which is preliminary data.</text>
</comment>
<dbReference type="GO" id="GO:0015288">
    <property type="term" value="F:porin activity"/>
    <property type="evidence" value="ECO:0007669"/>
    <property type="project" value="UniProtKB-KW"/>
</dbReference>
<accession>A0A395LIC9</accession>
<evidence type="ECO:0000256" key="6">
    <source>
        <dbReference type="ARBA" id="ARBA00022692"/>
    </source>
</evidence>
<dbReference type="InterPro" id="IPR003715">
    <property type="entry name" value="Poly_export_N"/>
</dbReference>
<dbReference type="OrthoDB" id="8410640at2"/>
<keyword evidence="12" id="KW-0564">Palmitate</keyword>
<dbReference type="GO" id="GO:0015159">
    <property type="term" value="F:polysaccharide transmembrane transporter activity"/>
    <property type="evidence" value="ECO:0007669"/>
    <property type="project" value="InterPro"/>
</dbReference>
<evidence type="ECO:0000259" key="17">
    <source>
        <dbReference type="Pfam" id="PF22461"/>
    </source>
</evidence>
<keyword evidence="13" id="KW-0998">Cell outer membrane</keyword>
<reference evidence="18 19" key="1">
    <citation type="submission" date="2018-07" db="EMBL/GenBank/DDBJ databases">
        <title>Erythrobacter nanhaiensis sp. nov., a novel member of the genus Erythrobacter isolated from the South China Sea.</title>
        <authorList>
            <person name="Chen X."/>
            <person name="Liu J."/>
        </authorList>
    </citation>
    <scope>NUCLEOTIDE SEQUENCE [LARGE SCALE GENOMIC DNA]</scope>
    <source>
        <strain evidence="18 19">S-5</strain>
    </source>
</reference>
<comment type="subcellular location">
    <subcellularLocation>
        <location evidence="1">Cell outer membrane</location>
        <topology evidence="1">Multi-pass membrane protein</topology>
    </subcellularLocation>
</comment>
<evidence type="ECO:0000259" key="16">
    <source>
        <dbReference type="Pfam" id="PF02563"/>
    </source>
</evidence>
<evidence type="ECO:0000256" key="15">
    <source>
        <dbReference type="SAM" id="SignalP"/>
    </source>
</evidence>
<evidence type="ECO:0000256" key="13">
    <source>
        <dbReference type="ARBA" id="ARBA00023237"/>
    </source>
</evidence>
<dbReference type="Pfam" id="PF02563">
    <property type="entry name" value="Poly_export"/>
    <property type="match status" value="1"/>
</dbReference>
<dbReference type="Pfam" id="PF22461">
    <property type="entry name" value="SLBB_2"/>
    <property type="match status" value="1"/>
</dbReference>
<keyword evidence="14" id="KW-0449">Lipoprotein</keyword>
<keyword evidence="11" id="KW-0472">Membrane</keyword>
<keyword evidence="7 15" id="KW-0732">Signal</keyword>
<keyword evidence="9" id="KW-0406">Ion transport</keyword>
<evidence type="ECO:0000256" key="11">
    <source>
        <dbReference type="ARBA" id="ARBA00023136"/>
    </source>
</evidence>
<dbReference type="InterPro" id="IPR054765">
    <property type="entry name" value="SLBB_dom"/>
</dbReference>
<evidence type="ECO:0000256" key="9">
    <source>
        <dbReference type="ARBA" id="ARBA00023065"/>
    </source>
</evidence>
<evidence type="ECO:0000256" key="7">
    <source>
        <dbReference type="ARBA" id="ARBA00022729"/>
    </source>
</evidence>
<dbReference type="AlphaFoldDB" id="A0A395LIC9"/>
<feature type="signal peptide" evidence="15">
    <location>
        <begin position="1"/>
        <end position="19"/>
    </location>
</feature>
<keyword evidence="6" id="KW-0812">Transmembrane</keyword>
<evidence type="ECO:0000256" key="1">
    <source>
        <dbReference type="ARBA" id="ARBA00004571"/>
    </source>
</evidence>
<feature type="domain" description="Polysaccharide export protein N-terminal" evidence="16">
    <location>
        <begin position="46"/>
        <end position="119"/>
    </location>
</feature>
<dbReference type="Gene3D" id="3.10.560.10">
    <property type="entry name" value="Outer membrane lipoprotein wza domain like"/>
    <property type="match status" value="1"/>
</dbReference>
<dbReference type="PANTHER" id="PTHR33619">
    <property type="entry name" value="POLYSACCHARIDE EXPORT PROTEIN GFCE-RELATED"/>
    <property type="match status" value="1"/>
</dbReference>
<dbReference type="Gene3D" id="3.30.1950.10">
    <property type="entry name" value="wza like domain"/>
    <property type="match status" value="1"/>
</dbReference>
<dbReference type="PANTHER" id="PTHR33619:SF3">
    <property type="entry name" value="POLYSACCHARIDE EXPORT PROTEIN GFCE-RELATED"/>
    <property type="match status" value="1"/>
</dbReference>
<proteinExistence type="inferred from homology"/>
<keyword evidence="5" id="KW-0762">Sugar transport</keyword>
<dbReference type="GO" id="GO:0046930">
    <property type="term" value="C:pore complex"/>
    <property type="evidence" value="ECO:0007669"/>
    <property type="project" value="UniProtKB-KW"/>
</dbReference>
<evidence type="ECO:0000256" key="12">
    <source>
        <dbReference type="ARBA" id="ARBA00023139"/>
    </source>
</evidence>
<comment type="similarity">
    <text evidence="2">Belongs to the BexD/CtrA/VexA family.</text>
</comment>
<feature type="chain" id="PRO_5017253811" evidence="15">
    <location>
        <begin position="20"/>
        <end position="236"/>
    </location>
</feature>
<organism evidence="18 19">
    <name type="scientific">Alteriqipengyuania lutimaris</name>
    <dbReference type="NCBI Taxonomy" id="1538146"/>
    <lineage>
        <taxon>Bacteria</taxon>
        <taxon>Pseudomonadati</taxon>
        <taxon>Pseudomonadota</taxon>
        <taxon>Alphaproteobacteria</taxon>
        <taxon>Sphingomonadales</taxon>
        <taxon>Erythrobacteraceae</taxon>
        <taxon>Alteriqipengyuania</taxon>
    </lineage>
</organism>
<keyword evidence="10" id="KW-0626">Porin</keyword>
<evidence type="ECO:0000256" key="8">
    <source>
        <dbReference type="ARBA" id="ARBA00023047"/>
    </source>
</evidence>
<evidence type="ECO:0000313" key="18">
    <source>
        <dbReference type="EMBL" id="RDS76726.1"/>
    </source>
</evidence>
<dbReference type="Proteomes" id="UP000254101">
    <property type="component" value="Unassembled WGS sequence"/>
</dbReference>
<keyword evidence="8" id="KW-0625">Polysaccharide transport</keyword>
<evidence type="ECO:0000313" key="19">
    <source>
        <dbReference type="Proteomes" id="UP000254101"/>
    </source>
</evidence>
<dbReference type="GO" id="GO:0006811">
    <property type="term" value="P:monoatomic ion transport"/>
    <property type="evidence" value="ECO:0007669"/>
    <property type="project" value="UniProtKB-KW"/>
</dbReference>
<keyword evidence="3" id="KW-0813">Transport</keyword>